<feature type="chain" id="PRO_5007826142" evidence="4">
    <location>
        <begin position="24"/>
        <end position="366"/>
    </location>
</feature>
<sequence length="366" mass="40690">MTKYSILTLALFNLALISCNKGAQNNEESTIEKECLSEAMKSTLNMEKVTLRPIERSLTLNGYIDYNQDKTVPFNSLVDGVVTNTYFSLGDFVTKGQLLAEIKSADTNEIYSELKATEAELKVAKRELESVESMYKDGIASQKELIEAQEDVKTLNSKVAAAKSSLAIFNSRGESGVVKVVAPQSGYVVTKNVSTGMTVNAGDEPLFTIADLSDVWIMANVYAANMRHVQPNQEVKVSTLAYPDEYFAGKVTKVSQVFDTEERVLKARISMENKEMKLKPGMSADIIIQLETNEGKSLAIPNTAIIFDNNQNYVVVYKNDCEQEVRKITPVSKNNIYTYIADGIKENEMVVTTNELLIYEQLTNKL</sequence>
<keyword evidence="3" id="KW-0175">Coiled coil</keyword>
<dbReference type="Gene3D" id="2.40.50.100">
    <property type="match status" value="1"/>
</dbReference>
<comment type="similarity">
    <text evidence="1">Belongs to the membrane fusion protein (MFP) (TC 8.A.1) family.</text>
</comment>
<dbReference type="GO" id="GO:0030313">
    <property type="term" value="C:cell envelope"/>
    <property type="evidence" value="ECO:0007669"/>
    <property type="project" value="TreeGrafter"/>
</dbReference>
<dbReference type="InterPro" id="IPR058647">
    <property type="entry name" value="BSH_CzcB-like"/>
</dbReference>
<dbReference type="Pfam" id="PF25973">
    <property type="entry name" value="BSH_CzcB"/>
    <property type="match status" value="1"/>
</dbReference>
<dbReference type="FunFam" id="2.40.30.170:FF:000010">
    <property type="entry name" value="Efflux RND transporter periplasmic adaptor subunit"/>
    <property type="match status" value="1"/>
</dbReference>
<dbReference type="PROSITE" id="PS51257">
    <property type="entry name" value="PROKAR_LIPOPROTEIN"/>
    <property type="match status" value="1"/>
</dbReference>
<dbReference type="PANTHER" id="PTHR30097">
    <property type="entry name" value="CATION EFFLUX SYSTEM PROTEIN CUSB"/>
    <property type="match status" value="1"/>
</dbReference>
<feature type="signal peptide" evidence="4">
    <location>
        <begin position="1"/>
        <end position="23"/>
    </location>
</feature>
<proteinExistence type="inferred from homology"/>
<name>A0A161S1Q2_9FLAO</name>
<dbReference type="NCBIfam" id="TIGR01730">
    <property type="entry name" value="RND_mfp"/>
    <property type="match status" value="1"/>
</dbReference>
<dbReference type="Gene3D" id="1.10.287.470">
    <property type="entry name" value="Helix hairpin bin"/>
    <property type="match status" value="1"/>
</dbReference>
<feature type="domain" description="CzcB-like barrel-sandwich hybrid" evidence="6">
    <location>
        <begin position="77"/>
        <end position="211"/>
    </location>
</feature>
<organism evidence="7 8">
    <name type="scientific">Myroides marinus</name>
    <dbReference type="NCBI Taxonomy" id="703342"/>
    <lineage>
        <taxon>Bacteria</taxon>
        <taxon>Pseudomonadati</taxon>
        <taxon>Bacteroidota</taxon>
        <taxon>Flavobacteriia</taxon>
        <taxon>Flavobacteriales</taxon>
        <taxon>Flavobacteriaceae</taxon>
        <taxon>Myroides</taxon>
    </lineage>
</organism>
<evidence type="ECO:0000259" key="5">
    <source>
        <dbReference type="Pfam" id="PF25954"/>
    </source>
</evidence>
<evidence type="ECO:0000313" key="8">
    <source>
        <dbReference type="Proteomes" id="UP000076630"/>
    </source>
</evidence>
<keyword evidence="4" id="KW-0732">Signal</keyword>
<dbReference type="OrthoDB" id="9806939at2"/>
<evidence type="ECO:0000256" key="1">
    <source>
        <dbReference type="ARBA" id="ARBA00009477"/>
    </source>
</evidence>
<reference evidence="7 8" key="1">
    <citation type="submission" date="2016-01" db="EMBL/GenBank/DDBJ databases">
        <title>Whole genome sequencing of Myroides marinus L41.</title>
        <authorList>
            <person name="Hong K.W."/>
        </authorList>
    </citation>
    <scope>NUCLEOTIDE SEQUENCE [LARGE SCALE GENOMIC DNA]</scope>
    <source>
        <strain evidence="7 8">L41</strain>
    </source>
</reference>
<dbReference type="AlphaFoldDB" id="A0A161S1Q2"/>
<dbReference type="EMBL" id="LQNU01000066">
    <property type="protein sequence ID" value="KZE78109.1"/>
    <property type="molecule type" value="Genomic_DNA"/>
</dbReference>
<dbReference type="GO" id="GO:0060003">
    <property type="term" value="P:copper ion export"/>
    <property type="evidence" value="ECO:0007669"/>
    <property type="project" value="TreeGrafter"/>
</dbReference>
<evidence type="ECO:0000256" key="3">
    <source>
        <dbReference type="SAM" id="Coils"/>
    </source>
</evidence>
<accession>A0A161S1Q2</accession>
<dbReference type="GO" id="GO:0022857">
    <property type="term" value="F:transmembrane transporter activity"/>
    <property type="evidence" value="ECO:0007669"/>
    <property type="project" value="InterPro"/>
</dbReference>
<comment type="caution">
    <text evidence="7">The sequence shown here is derived from an EMBL/GenBank/DDBJ whole genome shotgun (WGS) entry which is preliminary data.</text>
</comment>
<dbReference type="InterPro" id="IPR051909">
    <property type="entry name" value="MFP_Cation_Efflux"/>
</dbReference>
<dbReference type="Proteomes" id="UP000076630">
    <property type="component" value="Unassembled WGS sequence"/>
</dbReference>
<feature type="domain" description="CusB-like beta-barrel" evidence="5">
    <location>
        <begin position="215"/>
        <end position="288"/>
    </location>
</feature>
<gene>
    <name evidence="7" type="ORF">AV926_13805</name>
</gene>
<dbReference type="GO" id="GO:0016020">
    <property type="term" value="C:membrane"/>
    <property type="evidence" value="ECO:0007669"/>
    <property type="project" value="InterPro"/>
</dbReference>
<dbReference type="Gene3D" id="2.40.420.20">
    <property type="match status" value="1"/>
</dbReference>
<evidence type="ECO:0000256" key="4">
    <source>
        <dbReference type="SAM" id="SignalP"/>
    </source>
</evidence>
<keyword evidence="8" id="KW-1185">Reference proteome</keyword>
<dbReference type="Pfam" id="PF25954">
    <property type="entry name" value="Beta-barrel_RND_2"/>
    <property type="match status" value="1"/>
</dbReference>
<evidence type="ECO:0000256" key="2">
    <source>
        <dbReference type="ARBA" id="ARBA00022448"/>
    </source>
</evidence>
<dbReference type="Gene3D" id="2.40.30.170">
    <property type="match status" value="1"/>
</dbReference>
<dbReference type="PANTHER" id="PTHR30097:SF4">
    <property type="entry name" value="SLR6042 PROTEIN"/>
    <property type="match status" value="1"/>
</dbReference>
<keyword evidence="2" id="KW-0813">Transport</keyword>
<dbReference type="SUPFAM" id="SSF111369">
    <property type="entry name" value="HlyD-like secretion proteins"/>
    <property type="match status" value="1"/>
</dbReference>
<dbReference type="InterPro" id="IPR058792">
    <property type="entry name" value="Beta-barrel_RND_2"/>
</dbReference>
<dbReference type="GO" id="GO:0015679">
    <property type="term" value="P:plasma membrane copper ion transport"/>
    <property type="evidence" value="ECO:0007669"/>
    <property type="project" value="TreeGrafter"/>
</dbReference>
<dbReference type="InterPro" id="IPR006143">
    <property type="entry name" value="RND_pump_MFP"/>
</dbReference>
<feature type="coiled-coil region" evidence="3">
    <location>
        <begin position="107"/>
        <end position="165"/>
    </location>
</feature>
<dbReference type="RefSeq" id="WP_038987432.1">
    <property type="nucleotide sequence ID" value="NZ_JWJO01000048.1"/>
</dbReference>
<evidence type="ECO:0000313" key="7">
    <source>
        <dbReference type="EMBL" id="KZE78109.1"/>
    </source>
</evidence>
<protein>
    <submittedName>
        <fullName evidence="7">Efflux transporter periplasmic adaptor subunit</fullName>
    </submittedName>
</protein>
<evidence type="ECO:0000259" key="6">
    <source>
        <dbReference type="Pfam" id="PF25973"/>
    </source>
</evidence>